<dbReference type="EMBL" id="BMLZ01000018">
    <property type="protein sequence ID" value="GGP29968.1"/>
    <property type="molecule type" value="Genomic_DNA"/>
</dbReference>
<reference evidence="2" key="4">
    <citation type="submission" date="2023-08" db="EMBL/GenBank/DDBJ databases">
        <authorList>
            <person name="Sun Q."/>
            <person name="Zhou Y."/>
        </authorList>
    </citation>
    <scope>NUCLEOTIDE SEQUENCE</scope>
    <source>
        <strain evidence="3">CGMCC 1.8884</strain>
        <strain evidence="2">CGMCC 1.8885</strain>
    </source>
</reference>
<dbReference type="RefSeq" id="WP_017870008.1">
    <property type="nucleotide sequence ID" value="NZ_BMLZ01000018.1"/>
</dbReference>
<gene>
    <name evidence="3" type="ORF">GCM10008021_16190</name>
    <name evidence="2" type="ORF">GCM10010914_21950</name>
</gene>
<dbReference type="GeneID" id="59164394"/>
<evidence type="ECO:0000313" key="5">
    <source>
        <dbReference type="Proteomes" id="UP000652720"/>
    </source>
</evidence>
<organism evidence="2 5">
    <name type="scientific">Deinococcus wulumuqiensis</name>
    <dbReference type="NCBI Taxonomy" id="980427"/>
    <lineage>
        <taxon>Bacteria</taxon>
        <taxon>Thermotogati</taxon>
        <taxon>Deinococcota</taxon>
        <taxon>Deinococci</taxon>
        <taxon>Deinococcales</taxon>
        <taxon>Deinococcaceae</taxon>
        <taxon>Deinococcus</taxon>
    </lineage>
</organism>
<dbReference type="AlphaFoldDB" id="A0AAV4KBM3"/>
<keyword evidence="1" id="KW-0175">Coiled coil</keyword>
<sequence>MPEPLTIRVRNADDHHQQLALHRLAALTRAMQQDTRMPLLTAAQPAPYRTPPTPGSGTAETAAHLDTVRSAQREAEEELAYAQKRQQRDLEARAHARLDALANRATQLERLLAQMDTAPRPPRGCPWTYRVEVPGAAFVGGFEATYAPEVWTLDVRDVDEALWQEARAWLRDGGSAAPVRLCRERYKLRSEVTAGTRAMLTALTVYLRPIVCSAGSSPQQNCA</sequence>
<dbReference type="Proteomes" id="UP000630135">
    <property type="component" value="Unassembled WGS sequence"/>
</dbReference>
<evidence type="ECO:0000313" key="3">
    <source>
        <dbReference type="EMBL" id="GGP29968.1"/>
    </source>
</evidence>
<comment type="caution">
    <text evidence="2">The sequence shown here is derived from an EMBL/GenBank/DDBJ whole genome shotgun (WGS) entry which is preliminary data.</text>
</comment>
<evidence type="ECO:0000313" key="4">
    <source>
        <dbReference type="Proteomes" id="UP000630135"/>
    </source>
</evidence>
<reference evidence="3" key="1">
    <citation type="journal article" date="2014" name="Int. J. Syst. Evol. Microbiol.">
        <title>Complete genome of a new Firmicutes species belonging to the dominant human colonic microbiota ('Ruminococcus bicirculans') reveals two chromosomes and a selective capacity to utilize plant glucans.</title>
        <authorList>
            <consortium name="NISC Comparative Sequencing Program"/>
            <person name="Wegmann U."/>
            <person name="Louis P."/>
            <person name="Goesmann A."/>
            <person name="Henrissat B."/>
            <person name="Duncan S.H."/>
            <person name="Flint H.J."/>
        </authorList>
    </citation>
    <scope>NUCLEOTIDE SEQUENCE</scope>
    <source>
        <strain evidence="3">CGMCC 1.8884</strain>
    </source>
</reference>
<protein>
    <submittedName>
        <fullName evidence="2">Uncharacterized protein</fullName>
    </submittedName>
</protein>
<proteinExistence type="predicted"/>
<accession>A0AAV4KBM3</accession>
<dbReference type="EMBL" id="BMMA01000022">
    <property type="protein sequence ID" value="GGI87098.1"/>
    <property type="molecule type" value="Genomic_DNA"/>
</dbReference>
<reference evidence="2" key="2">
    <citation type="journal article" date="2014" name="Int. J. Syst. Evol. Microbiol.">
        <title>Complete genome sequence of Corynebacterium casei LMG S-19264T (=DSM 44701T), isolated from a smear-ripened cheese.</title>
        <authorList>
            <consortium name="US DOE Joint Genome Institute (JGI-PGF)"/>
            <person name="Walter F."/>
            <person name="Albersmeier A."/>
            <person name="Kalinowski J."/>
            <person name="Ruckert C."/>
        </authorList>
    </citation>
    <scope>NUCLEOTIDE SEQUENCE</scope>
    <source>
        <strain evidence="2">CGMCC 1.8885</strain>
    </source>
</reference>
<feature type="coiled-coil region" evidence="1">
    <location>
        <begin position="65"/>
        <end position="118"/>
    </location>
</feature>
<dbReference type="Proteomes" id="UP000652720">
    <property type="component" value="Unassembled WGS sequence"/>
</dbReference>
<keyword evidence="4" id="KW-1185">Reference proteome</keyword>
<evidence type="ECO:0000313" key="2">
    <source>
        <dbReference type="EMBL" id="GGI87098.1"/>
    </source>
</evidence>
<evidence type="ECO:0000256" key="1">
    <source>
        <dbReference type="SAM" id="Coils"/>
    </source>
</evidence>
<name>A0AAV4KBM3_9DEIO</name>
<reference evidence="4" key="3">
    <citation type="journal article" date="2019" name="Int. J. Syst. Evol. Microbiol.">
        <title>The Global Catalogue of Microorganisms (GCM) 10K type strain sequencing project: providing services to taxonomists for standard genome sequencing and annotation.</title>
        <authorList>
            <consortium name="The Broad Institute Genomics Platform"/>
            <consortium name="The Broad Institute Genome Sequencing Center for Infectious Disease"/>
            <person name="Wu L."/>
            <person name="Ma J."/>
        </authorList>
    </citation>
    <scope>NUCLEOTIDE SEQUENCE [LARGE SCALE GENOMIC DNA]</scope>
    <source>
        <strain evidence="4">CGMCC 1.8884</strain>
    </source>
</reference>